<feature type="region of interest" description="Disordered" evidence="1">
    <location>
        <begin position="25"/>
        <end position="60"/>
    </location>
</feature>
<protein>
    <submittedName>
        <fullName evidence="2">Uncharacterized protein</fullName>
    </submittedName>
</protein>
<gene>
    <name evidence="2" type="ORF">Tci_309457</name>
</gene>
<accession>A0A699H482</accession>
<organism evidence="2">
    <name type="scientific">Tanacetum cinerariifolium</name>
    <name type="common">Dalmatian daisy</name>
    <name type="synonym">Chrysanthemum cinerariifolium</name>
    <dbReference type="NCBI Taxonomy" id="118510"/>
    <lineage>
        <taxon>Eukaryota</taxon>
        <taxon>Viridiplantae</taxon>
        <taxon>Streptophyta</taxon>
        <taxon>Embryophyta</taxon>
        <taxon>Tracheophyta</taxon>
        <taxon>Spermatophyta</taxon>
        <taxon>Magnoliopsida</taxon>
        <taxon>eudicotyledons</taxon>
        <taxon>Gunneridae</taxon>
        <taxon>Pentapetalae</taxon>
        <taxon>asterids</taxon>
        <taxon>campanulids</taxon>
        <taxon>Asterales</taxon>
        <taxon>Asteraceae</taxon>
        <taxon>Asteroideae</taxon>
        <taxon>Anthemideae</taxon>
        <taxon>Anthemidinae</taxon>
        <taxon>Tanacetum</taxon>
    </lineage>
</organism>
<feature type="non-terminal residue" evidence="2">
    <location>
        <position position="1"/>
    </location>
</feature>
<feature type="compositionally biased region" description="Basic and acidic residues" evidence="1">
    <location>
        <begin position="51"/>
        <end position="60"/>
    </location>
</feature>
<reference evidence="2" key="1">
    <citation type="journal article" date="2019" name="Sci. Rep.">
        <title>Draft genome of Tanacetum cinerariifolium, the natural source of mosquito coil.</title>
        <authorList>
            <person name="Yamashiro T."/>
            <person name="Shiraishi A."/>
            <person name="Satake H."/>
            <person name="Nakayama K."/>
        </authorList>
    </citation>
    <scope>NUCLEOTIDE SEQUENCE</scope>
</reference>
<dbReference type="EMBL" id="BKCJ010104641">
    <property type="protein sequence ID" value="GEX37482.1"/>
    <property type="molecule type" value="Genomic_DNA"/>
</dbReference>
<dbReference type="AlphaFoldDB" id="A0A699H482"/>
<sequence length="702" mass="79562">VKTVNGEEKIQALMDKKKVIITETSVRSDLHLEDTEDENETTTSNDPLLSGKDRLKEDASKQGRMIDDLDADEGVALVDKTQGRNDQDMFDTSILDDEEVVAEKEVSTVDPVPTAGEVVTTTGVEVSTADITSRISMNEIILAKALIDIKTSKPKAKGIVMQEPSETPTQTPIDYELTARLQEEERGELTIEEKSRLFVELMDKRKKYFARLRAEYIRKLMKGSKKAAESSSKRARATPLSSKSLTIVDYKIYKEGRKSFFKIIRADGSEKAVEGSSKRAVATQLSSKSPTIVDYKIYKEGRKSFFKIIRADGRIVRIKRLHDDLRVTAAQSYKFKAFKTHQCAHPKCRGDERRAIKNYKVNVLYIMKMKEEEVKLSIDYPLCSSPRSNLLFFFVFMDDEMITLLCGIKSQAGFKNRPPMRNKENYVPWSSRLLRYAKSIPNGKLIHNSIINGPYVRRMIPEPAIQTILLGLPEDIYVAVDSCETAQEIWLHVQQMMKGSDIGIQEKKAKLFNEWERFTSTDGELIESYYYYFLKLMNDLKQNKHFPKKIAKSDGNGNLVAARVEGNATGHNGNQIRCYNYKGLGHFVRNCTVKPRRRDAANLQTQLLIAQKVKAGIQLQAKEFDLMAAAADLDDIEEFNANCILMANLQQALTSGTQTNKAPVYDSDCKTHMKNTINLKILQVLNHDKKSCMISTPRHVTT</sequence>
<evidence type="ECO:0000256" key="1">
    <source>
        <dbReference type="SAM" id="MobiDB-lite"/>
    </source>
</evidence>
<comment type="caution">
    <text evidence="2">The sequence shown here is derived from an EMBL/GenBank/DDBJ whole genome shotgun (WGS) entry which is preliminary data.</text>
</comment>
<proteinExistence type="predicted"/>
<evidence type="ECO:0000313" key="2">
    <source>
        <dbReference type="EMBL" id="GEX37482.1"/>
    </source>
</evidence>
<name>A0A699H482_TANCI</name>